<organism evidence="2">
    <name type="scientific">Rhizophora mucronata</name>
    <name type="common">Asiatic mangrove</name>
    <dbReference type="NCBI Taxonomy" id="61149"/>
    <lineage>
        <taxon>Eukaryota</taxon>
        <taxon>Viridiplantae</taxon>
        <taxon>Streptophyta</taxon>
        <taxon>Embryophyta</taxon>
        <taxon>Tracheophyta</taxon>
        <taxon>Spermatophyta</taxon>
        <taxon>Magnoliopsida</taxon>
        <taxon>eudicotyledons</taxon>
        <taxon>Gunneridae</taxon>
        <taxon>Pentapetalae</taxon>
        <taxon>rosids</taxon>
        <taxon>fabids</taxon>
        <taxon>Malpighiales</taxon>
        <taxon>Rhizophoraceae</taxon>
        <taxon>Rhizophora</taxon>
    </lineage>
</organism>
<evidence type="ECO:0000256" key="1">
    <source>
        <dbReference type="SAM" id="SignalP"/>
    </source>
</evidence>
<feature type="chain" id="PRO_5015188614" evidence="1">
    <location>
        <begin position="16"/>
        <end position="33"/>
    </location>
</feature>
<dbReference type="AlphaFoldDB" id="A0A2P2N7Z9"/>
<sequence>MKVGLLLHLIYLVMAQEALSTEYDPTKQPKGHA</sequence>
<keyword evidence="1" id="KW-0732">Signal</keyword>
<protein>
    <submittedName>
        <fullName evidence="2">Uncharacterized protein</fullName>
    </submittedName>
</protein>
<proteinExistence type="predicted"/>
<accession>A0A2P2N7Z9</accession>
<evidence type="ECO:0000313" key="2">
    <source>
        <dbReference type="EMBL" id="MBX38619.1"/>
    </source>
</evidence>
<dbReference type="EMBL" id="GGEC01058135">
    <property type="protein sequence ID" value="MBX38619.1"/>
    <property type="molecule type" value="Transcribed_RNA"/>
</dbReference>
<feature type="signal peptide" evidence="1">
    <location>
        <begin position="1"/>
        <end position="15"/>
    </location>
</feature>
<name>A0A2P2N7Z9_RHIMU</name>
<reference evidence="2" key="1">
    <citation type="submission" date="2018-02" db="EMBL/GenBank/DDBJ databases">
        <title>Rhizophora mucronata_Transcriptome.</title>
        <authorList>
            <person name="Meera S.P."/>
            <person name="Sreeshan A."/>
            <person name="Augustine A."/>
        </authorList>
    </citation>
    <scope>NUCLEOTIDE SEQUENCE</scope>
    <source>
        <tissue evidence="2">Leaf</tissue>
    </source>
</reference>